<dbReference type="Proteomes" id="UP000006729">
    <property type="component" value="Chromosome 9"/>
</dbReference>
<proteinExistence type="predicted"/>
<protein>
    <submittedName>
        <fullName evidence="1">Uncharacterized protein</fullName>
    </submittedName>
</protein>
<reference evidence="1 2" key="1">
    <citation type="journal article" date="2006" name="Science">
        <title>The genome of black cottonwood, Populus trichocarpa (Torr. &amp; Gray).</title>
        <authorList>
            <person name="Tuskan G.A."/>
            <person name="Difazio S."/>
            <person name="Jansson S."/>
            <person name="Bohlmann J."/>
            <person name="Grigoriev I."/>
            <person name="Hellsten U."/>
            <person name="Putnam N."/>
            <person name="Ralph S."/>
            <person name="Rombauts S."/>
            <person name="Salamov A."/>
            <person name="Schein J."/>
            <person name="Sterck L."/>
            <person name="Aerts A."/>
            <person name="Bhalerao R.R."/>
            <person name="Bhalerao R.P."/>
            <person name="Blaudez D."/>
            <person name="Boerjan W."/>
            <person name="Brun A."/>
            <person name="Brunner A."/>
            <person name="Busov V."/>
            <person name="Campbell M."/>
            <person name="Carlson J."/>
            <person name="Chalot M."/>
            <person name="Chapman J."/>
            <person name="Chen G.L."/>
            <person name="Cooper D."/>
            <person name="Coutinho P.M."/>
            <person name="Couturier J."/>
            <person name="Covert S."/>
            <person name="Cronk Q."/>
            <person name="Cunningham R."/>
            <person name="Davis J."/>
            <person name="Degroeve S."/>
            <person name="Dejardin A."/>
            <person name="Depamphilis C."/>
            <person name="Detter J."/>
            <person name="Dirks B."/>
            <person name="Dubchak I."/>
            <person name="Duplessis S."/>
            <person name="Ehlting J."/>
            <person name="Ellis B."/>
            <person name="Gendler K."/>
            <person name="Goodstein D."/>
            <person name="Gribskov M."/>
            <person name="Grimwood J."/>
            <person name="Groover A."/>
            <person name="Gunter L."/>
            <person name="Hamberger B."/>
            <person name="Heinze B."/>
            <person name="Helariutta Y."/>
            <person name="Henrissat B."/>
            <person name="Holligan D."/>
            <person name="Holt R."/>
            <person name="Huang W."/>
            <person name="Islam-Faridi N."/>
            <person name="Jones S."/>
            <person name="Jones-Rhoades M."/>
            <person name="Jorgensen R."/>
            <person name="Joshi C."/>
            <person name="Kangasjarvi J."/>
            <person name="Karlsson J."/>
            <person name="Kelleher C."/>
            <person name="Kirkpatrick R."/>
            <person name="Kirst M."/>
            <person name="Kohler A."/>
            <person name="Kalluri U."/>
            <person name="Larimer F."/>
            <person name="Leebens-Mack J."/>
            <person name="Leple J.C."/>
            <person name="Locascio P."/>
            <person name="Lou Y."/>
            <person name="Lucas S."/>
            <person name="Martin F."/>
            <person name="Montanini B."/>
            <person name="Napoli C."/>
            <person name="Nelson D.R."/>
            <person name="Nelson C."/>
            <person name="Nieminen K."/>
            <person name="Nilsson O."/>
            <person name="Pereda V."/>
            <person name="Peter G."/>
            <person name="Philippe R."/>
            <person name="Pilate G."/>
            <person name="Poliakov A."/>
            <person name="Razumovskaya J."/>
            <person name="Richardson P."/>
            <person name="Rinaldi C."/>
            <person name="Ritland K."/>
            <person name="Rouze P."/>
            <person name="Ryaboy D."/>
            <person name="Schmutz J."/>
            <person name="Schrader J."/>
            <person name="Segerman B."/>
            <person name="Shin H."/>
            <person name="Siddiqui A."/>
            <person name="Sterky F."/>
            <person name="Terry A."/>
            <person name="Tsai C.J."/>
            <person name="Uberbacher E."/>
            <person name="Unneberg P."/>
            <person name="Vahala J."/>
            <person name="Wall K."/>
            <person name="Wessler S."/>
            <person name="Yang G."/>
            <person name="Yin T."/>
            <person name="Douglas C."/>
            <person name="Marra M."/>
            <person name="Sandberg G."/>
            <person name="Van de Peer Y."/>
            <person name="Rokhsar D."/>
        </authorList>
    </citation>
    <scope>NUCLEOTIDE SEQUENCE [LARGE SCALE GENOMIC DNA]</scope>
    <source>
        <strain evidence="2">cv. Nisqually</strain>
    </source>
</reference>
<gene>
    <name evidence="1" type="ORF">POPTR_009G023500</name>
</gene>
<keyword evidence="2" id="KW-1185">Reference proteome</keyword>
<organism evidence="1 2">
    <name type="scientific">Populus trichocarpa</name>
    <name type="common">Western balsam poplar</name>
    <name type="synonym">Populus balsamifera subsp. trichocarpa</name>
    <dbReference type="NCBI Taxonomy" id="3694"/>
    <lineage>
        <taxon>Eukaryota</taxon>
        <taxon>Viridiplantae</taxon>
        <taxon>Streptophyta</taxon>
        <taxon>Embryophyta</taxon>
        <taxon>Tracheophyta</taxon>
        <taxon>Spermatophyta</taxon>
        <taxon>Magnoliopsida</taxon>
        <taxon>eudicotyledons</taxon>
        <taxon>Gunneridae</taxon>
        <taxon>Pentapetalae</taxon>
        <taxon>rosids</taxon>
        <taxon>fabids</taxon>
        <taxon>Malpighiales</taxon>
        <taxon>Salicaceae</taxon>
        <taxon>Saliceae</taxon>
        <taxon>Populus</taxon>
    </lineage>
</organism>
<evidence type="ECO:0000313" key="2">
    <source>
        <dbReference type="Proteomes" id="UP000006729"/>
    </source>
</evidence>
<accession>A0A2K1Z1M5</accession>
<dbReference type="AlphaFoldDB" id="A0A2K1Z1M5"/>
<name>A0A2K1Z1M5_POPTR</name>
<evidence type="ECO:0000313" key="1">
    <source>
        <dbReference type="EMBL" id="PNT19162.1"/>
    </source>
</evidence>
<dbReference type="EMBL" id="CM009298">
    <property type="protein sequence ID" value="PNT19162.1"/>
    <property type="molecule type" value="Genomic_DNA"/>
</dbReference>
<dbReference type="InParanoid" id="A0A2K1Z1M5"/>
<sequence length="373" mass="41980">MAKGYYQAALQRITTERVGGTLSRAEKVMENYPIIVDELSIPSSSVPKETIVRVRTPIENEVGGSHTPHLRVNFKRIRVSNPMEPNVLVLIVKALMVAFPLPQLSTLPVEATVTRPSTRVVLEKTEFEDAFINLTFGQAPFNFPTLIEEERQLMEDVVGTRSCIGEANLEVVRLLKTILTILSDISMASNESYNCHLNLTGQIMFNVRNLHVYLHVVGTRSCIGEVNLEVVRLLKTILTILSDISMESNESYNCHLNLTGQIMSNEGFRYISSKVNYTIVLGRLGPSHPLKVVWSLPWIDVVLISSLESCAIALKRLQIHPSQGKLCNRTRKTKFISSLEDCVVGDPERYHVNLILKEFHNRTREASNPPFSR</sequence>